<evidence type="ECO:0000313" key="1">
    <source>
        <dbReference type="EMBL" id="GER94111.1"/>
    </source>
</evidence>
<name>A0A5J4L5I9_9ZZZZ</name>
<proteinExistence type="predicted"/>
<gene>
    <name evidence="1" type="ORF">A45J_1869</name>
</gene>
<sequence length="52" mass="5991">MAMLKLGFRYDEVMTMTEAEIGGYLNTYEEIINPEKTKTYVVKKGKGRGKTR</sequence>
<protein>
    <submittedName>
        <fullName evidence="1">Uncharacterized protein</fullName>
    </submittedName>
</protein>
<accession>A0A5J4L5I9</accession>
<dbReference type="AlphaFoldDB" id="A0A5J4L5I9"/>
<reference evidence="1" key="1">
    <citation type="submission" date="2019-10" db="EMBL/GenBank/DDBJ databases">
        <title>Metagenomic sequencing of thiosulfate-disproportionating enrichment culture.</title>
        <authorList>
            <person name="Umezawa K."/>
            <person name="Kojima H."/>
            <person name="Fukui M."/>
        </authorList>
    </citation>
    <scope>NUCLEOTIDE SEQUENCE</scope>
    <source>
        <strain evidence="1">45J</strain>
    </source>
</reference>
<organism evidence="1">
    <name type="scientific">hot springs metagenome</name>
    <dbReference type="NCBI Taxonomy" id="433727"/>
    <lineage>
        <taxon>unclassified sequences</taxon>
        <taxon>metagenomes</taxon>
        <taxon>ecological metagenomes</taxon>
    </lineage>
</organism>
<comment type="caution">
    <text evidence="1">The sequence shown here is derived from an EMBL/GenBank/DDBJ whole genome shotgun (WGS) entry which is preliminary data.</text>
</comment>
<dbReference type="EMBL" id="BLAB01000001">
    <property type="protein sequence ID" value="GER94111.1"/>
    <property type="molecule type" value="Genomic_DNA"/>
</dbReference>